<dbReference type="PANTHER" id="PTHR42781">
    <property type="entry name" value="SPERMIDINE/PUTRESCINE IMPORT ATP-BINDING PROTEIN POTA"/>
    <property type="match status" value="1"/>
</dbReference>
<keyword evidence="1" id="KW-0813">Transport</keyword>
<name>A0ABN8DQX3_9VIBR</name>
<dbReference type="EMBL" id="CAKLDI010000001">
    <property type="protein sequence ID" value="CAH0533042.1"/>
    <property type="molecule type" value="Genomic_DNA"/>
</dbReference>
<dbReference type="InterPro" id="IPR003439">
    <property type="entry name" value="ABC_transporter-like_ATP-bd"/>
</dbReference>
<protein>
    <submittedName>
        <fullName evidence="5">Fe(3+) ions import ATP-binding protein FbpC 2</fullName>
    </submittedName>
</protein>
<dbReference type="PROSITE" id="PS50893">
    <property type="entry name" value="ABC_TRANSPORTER_2"/>
    <property type="match status" value="1"/>
</dbReference>
<dbReference type="Pfam" id="PF00005">
    <property type="entry name" value="ABC_tran"/>
    <property type="match status" value="1"/>
</dbReference>
<proteinExistence type="predicted"/>
<feature type="domain" description="ABC transporter" evidence="4">
    <location>
        <begin position="5"/>
        <end position="214"/>
    </location>
</feature>
<reference evidence="5" key="1">
    <citation type="submission" date="2021-11" db="EMBL/GenBank/DDBJ databases">
        <authorList>
            <person name="Rodrigo-Torres L."/>
            <person name="Arahal R. D."/>
            <person name="Lucena T."/>
        </authorList>
    </citation>
    <scope>NUCLEOTIDE SEQUENCE</scope>
    <source>
        <strain evidence="5">CECT 7929</strain>
    </source>
</reference>
<accession>A0ABN8DQX3</accession>
<dbReference type="PANTHER" id="PTHR42781:SF4">
    <property type="entry name" value="SPERMIDINE_PUTRESCINE IMPORT ATP-BINDING PROTEIN POTA"/>
    <property type="match status" value="1"/>
</dbReference>
<evidence type="ECO:0000259" key="4">
    <source>
        <dbReference type="PROSITE" id="PS50893"/>
    </source>
</evidence>
<dbReference type="GO" id="GO:0005524">
    <property type="term" value="F:ATP binding"/>
    <property type="evidence" value="ECO:0007669"/>
    <property type="project" value="UniProtKB-KW"/>
</dbReference>
<dbReference type="InterPro" id="IPR003593">
    <property type="entry name" value="AAA+_ATPase"/>
</dbReference>
<keyword evidence="3 5" id="KW-0067">ATP-binding</keyword>
<evidence type="ECO:0000256" key="3">
    <source>
        <dbReference type="ARBA" id="ARBA00022840"/>
    </source>
</evidence>
<keyword evidence="6" id="KW-1185">Reference proteome</keyword>
<dbReference type="SMART" id="SM00382">
    <property type="entry name" value="AAA"/>
    <property type="match status" value="1"/>
</dbReference>
<dbReference type="InterPro" id="IPR017871">
    <property type="entry name" value="ABC_transporter-like_CS"/>
</dbReference>
<gene>
    <name evidence="5" type="primary">fbpC2_1</name>
    <name evidence="5" type="ORF">VST7929_00893</name>
</gene>
<dbReference type="PROSITE" id="PS00211">
    <property type="entry name" value="ABC_TRANSPORTER_1"/>
    <property type="match status" value="1"/>
</dbReference>
<dbReference type="RefSeq" id="WP_237465235.1">
    <property type="nucleotide sequence ID" value="NZ_CAKLDI010000001.1"/>
</dbReference>
<dbReference type="SUPFAM" id="SSF52540">
    <property type="entry name" value="P-loop containing nucleoside triphosphate hydrolases"/>
    <property type="match status" value="1"/>
</dbReference>
<evidence type="ECO:0000313" key="5">
    <source>
        <dbReference type="EMBL" id="CAH0533042.1"/>
    </source>
</evidence>
<comment type="caution">
    <text evidence="5">The sequence shown here is derived from an EMBL/GenBank/DDBJ whole genome shotgun (WGS) entry which is preliminary data.</text>
</comment>
<keyword evidence="2" id="KW-0547">Nucleotide-binding</keyword>
<dbReference type="Proteomes" id="UP000838672">
    <property type="component" value="Unassembled WGS sequence"/>
</dbReference>
<organism evidence="5 6">
    <name type="scientific">Vibrio stylophorae</name>
    <dbReference type="NCBI Taxonomy" id="659351"/>
    <lineage>
        <taxon>Bacteria</taxon>
        <taxon>Pseudomonadati</taxon>
        <taxon>Pseudomonadota</taxon>
        <taxon>Gammaproteobacteria</taxon>
        <taxon>Vibrionales</taxon>
        <taxon>Vibrionaceae</taxon>
        <taxon>Vibrio</taxon>
    </lineage>
</organism>
<evidence type="ECO:0000313" key="6">
    <source>
        <dbReference type="Proteomes" id="UP000838672"/>
    </source>
</evidence>
<evidence type="ECO:0000256" key="1">
    <source>
        <dbReference type="ARBA" id="ARBA00022448"/>
    </source>
</evidence>
<dbReference type="InterPro" id="IPR050093">
    <property type="entry name" value="ABC_SmlMolc_Importer"/>
</dbReference>
<sequence length="218" mass="24087">MPLELKSLTIFQAKAPHQVLLSPVSMTISPGEIVTVMGPSGCGKSTLLRSIAGQLGHDFHSQGEIYLNGNLLNLFPPHLRQVGLQWQHPLLFPHLNVWQNIAFALPTMVHGRAREQQARDILAQVTLDNLAEQSVLRISGGQAARVSLLRTLASEPKLLLLDEPFSALDINLRQAFRQFVFSQAIQANIPTLLVTHDAQDIPANSRCFQWHELGDSNA</sequence>
<dbReference type="InterPro" id="IPR027417">
    <property type="entry name" value="P-loop_NTPase"/>
</dbReference>
<evidence type="ECO:0000256" key="2">
    <source>
        <dbReference type="ARBA" id="ARBA00022741"/>
    </source>
</evidence>
<dbReference type="Gene3D" id="3.40.50.300">
    <property type="entry name" value="P-loop containing nucleotide triphosphate hydrolases"/>
    <property type="match status" value="1"/>
</dbReference>